<evidence type="ECO:0000313" key="11">
    <source>
        <dbReference type="EMBL" id="MBD0414785.1"/>
    </source>
</evidence>
<feature type="transmembrane region" description="Helical" evidence="8">
    <location>
        <begin position="362"/>
        <end position="386"/>
    </location>
</feature>
<keyword evidence="5 8" id="KW-0472">Membrane</keyword>
<dbReference type="GO" id="GO:0005886">
    <property type="term" value="C:plasma membrane"/>
    <property type="evidence" value="ECO:0007669"/>
    <property type="project" value="UniProtKB-SubCell"/>
</dbReference>
<evidence type="ECO:0000313" key="12">
    <source>
        <dbReference type="Proteomes" id="UP000643405"/>
    </source>
</evidence>
<evidence type="ECO:0000256" key="4">
    <source>
        <dbReference type="ARBA" id="ARBA00022989"/>
    </source>
</evidence>
<keyword evidence="2" id="KW-1003">Cell membrane</keyword>
<evidence type="ECO:0000256" key="3">
    <source>
        <dbReference type="ARBA" id="ARBA00022692"/>
    </source>
</evidence>
<keyword evidence="3 8" id="KW-0812">Transmembrane</keyword>
<keyword evidence="4 8" id="KW-1133">Transmembrane helix</keyword>
<dbReference type="PANTHER" id="PTHR30572:SF4">
    <property type="entry name" value="ABC TRANSPORTER PERMEASE YTRF"/>
    <property type="match status" value="1"/>
</dbReference>
<evidence type="ECO:0000256" key="8">
    <source>
        <dbReference type="SAM" id="Phobius"/>
    </source>
</evidence>
<feature type="transmembrane region" description="Helical" evidence="8">
    <location>
        <begin position="280"/>
        <end position="304"/>
    </location>
</feature>
<proteinExistence type="inferred from homology"/>
<keyword evidence="12" id="KW-1185">Reference proteome</keyword>
<gene>
    <name evidence="11" type="ORF">ICI42_08975</name>
</gene>
<sequence length="403" mass="42572">MLLETIRLALRSVRRNVLRSFLTLLGIVIGVAAVIAMLTIGSGTTAKVRSDISALGSNLLTVRSGRPPTPGQPPVRSNRPLEDKDVTALRAHLLGARAISGASQKTVTVVSGTESLSVSVTGSDTGYFDARNLAVIDGRLYSDAEIRSGANVCLVGETVRQQFFGSASPLGSTIRVGRMSCDIIGLLEPKGYTGFGQDQDNVVMMPLTTFQRRIAGNRNIETIYVAADDATPTSELQTRIEDIIRDTRRITADKEDDFNVRDMTQIADAMASATSTMTGMLSAVAGVSLLVGGIGIMNIMLVSVTERTREIGIRLAIGAHEKHILIQFLVEATVLSVLGGLIGIAIGLALAGAASLALSIPFAPSLAVVLMAVGFSALIGMVFGFFPALRGARLDPIEALRHE</sequence>
<protein>
    <submittedName>
        <fullName evidence="11">ABC transporter permease</fullName>
    </submittedName>
</protein>
<feature type="domain" description="MacB-like periplasmic core" evidence="10">
    <location>
        <begin position="20"/>
        <end position="242"/>
    </location>
</feature>
<dbReference type="Proteomes" id="UP000643405">
    <property type="component" value="Unassembled WGS sequence"/>
</dbReference>
<evidence type="ECO:0000259" key="9">
    <source>
        <dbReference type="Pfam" id="PF02687"/>
    </source>
</evidence>
<dbReference type="AlphaFoldDB" id="A0A8J6Q1R4"/>
<dbReference type="RefSeq" id="WP_188164206.1">
    <property type="nucleotide sequence ID" value="NZ_JACVVX010000002.1"/>
</dbReference>
<evidence type="ECO:0000256" key="7">
    <source>
        <dbReference type="SAM" id="MobiDB-lite"/>
    </source>
</evidence>
<comment type="caution">
    <text evidence="11">The sequence shown here is derived from an EMBL/GenBank/DDBJ whole genome shotgun (WGS) entry which is preliminary data.</text>
</comment>
<evidence type="ECO:0000256" key="2">
    <source>
        <dbReference type="ARBA" id="ARBA00022475"/>
    </source>
</evidence>
<dbReference type="PANTHER" id="PTHR30572">
    <property type="entry name" value="MEMBRANE COMPONENT OF TRANSPORTER-RELATED"/>
    <property type="match status" value="1"/>
</dbReference>
<dbReference type="InterPro" id="IPR003838">
    <property type="entry name" value="ABC3_permease_C"/>
</dbReference>
<dbReference type="InterPro" id="IPR025857">
    <property type="entry name" value="MacB_PCD"/>
</dbReference>
<evidence type="ECO:0000256" key="5">
    <source>
        <dbReference type="ARBA" id="ARBA00023136"/>
    </source>
</evidence>
<organism evidence="11 12">
    <name type="scientific">Oryzicola mucosus</name>
    <dbReference type="NCBI Taxonomy" id="2767425"/>
    <lineage>
        <taxon>Bacteria</taxon>
        <taxon>Pseudomonadati</taxon>
        <taxon>Pseudomonadota</taxon>
        <taxon>Alphaproteobacteria</taxon>
        <taxon>Hyphomicrobiales</taxon>
        <taxon>Phyllobacteriaceae</taxon>
        <taxon>Oryzicola</taxon>
    </lineage>
</organism>
<feature type="transmembrane region" description="Helical" evidence="8">
    <location>
        <begin position="324"/>
        <end position="350"/>
    </location>
</feature>
<dbReference type="Pfam" id="PF02687">
    <property type="entry name" value="FtsX"/>
    <property type="match status" value="1"/>
</dbReference>
<evidence type="ECO:0000259" key="10">
    <source>
        <dbReference type="Pfam" id="PF12704"/>
    </source>
</evidence>
<feature type="transmembrane region" description="Helical" evidence="8">
    <location>
        <begin position="21"/>
        <end position="40"/>
    </location>
</feature>
<feature type="domain" description="ABC3 transporter permease C-terminal" evidence="9">
    <location>
        <begin position="283"/>
        <end position="396"/>
    </location>
</feature>
<accession>A0A8J6Q1R4</accession>
<dbReference type="EMBL" id="JACVVX010000002">
    <property type="protein sequence ID" value="MBD0414785.1"/>
    <property type="molecule type" value="Genomic_DNA"/>
</dbReference>
<reference evidence="11" key="1">
    <citation type="submission" date="2020-09" db="EMBL/GenBank/DDBJ databases">
        <title>Genome seq and assembly of Tianweitania sp.</title>
        <authorList>
            <person name="Chhetri G."/>
        </authorList>
    </citation>
    <scope>NUCLEOTIDE SEQUENCE</scope>
    <source>
        <strain evidence="11">Rool2</strain>
    </source>
</reference>
<evidence type="ECO:0000256" key="6">
    <source>
        <dbReference type="ARBA" id="ARBA00038076"/>
    </source>
</evidence>
<comment type="similarity">
    <text evidence="6">Belongs to the ABC-4 integral membrane protein family.</text>
</comment>
<name>A0A8J6Q1R4_9HYPH</name>
<dbReference type="InterPro" id="IPR050250">
    <property type="entry name" value="Macrolide_Exporter_MacB"/>
</dbReference>
<dbReference type="Pfam" id="PF12704">
    <property type="entry name" value="MacB_PCD"/>
    <property type="match status" value="1"/>
</dbReference>
<evidence type="ECO:0000256" key="1">
    <source>
        <dbReference type="ARBA" id="ARBA00004651"/>
    </source>
</evidence>
<feature type="region of interest" description="Disordered" evidence="7">
    <location>
        <begin position="62"/>
        <end position="82"/>
    </location>
</feature>
<dbReference type="GO" id="GO:0022857">
    <property type="term" value="F:transmembrane transporter activity"/>
    <property type="evidence" value="ECO:0007669"/>
    <property type="project" value="TreeGrafter"/>
</dbReference>
<comment type="subcellular location">
    <subcellularLocation>
        <location evidence="1">Cell membrane</location>
        <topology evidence="1">Multi-pass membrane protein</topology>
    </subcellularLocation>
</comment>